<feature type="transmembrane region" description="Helical" evidence="5">
    <location>
        <begin position="143"/>
        <end position="167"/>
    </location>
</feature>
<dbReference type="GO" id="GO:0022857">
    <property type="term" value="F:transmembrane transporter activity"/>
    <property type="evidence" value="ECO:0007669"/>
    <property type="project" value="InterPro"/>
</dbReference>
<feature type="transmembrane region" description="Helical" evidence="5">
    <location>
        <begin position="69"/>
        <end position="89"/>
    </location>
</feature>
<evidence type="ECO:0000256" key="1">
    <source>
        <dbReference type="ARBA" id="ARBA00004651"/>
    </source>
</evidence>
<feature type="transmembrane region" description="Helical" evidence="5">
    <location>
        <begin position="101"/>
        <end position="131"/>
    </location>
</feature>
<comment type="subcellular location">
    <subcellularLocation>
        <location evidence="1">Cell membrane</location>
        <topology evidence="1">Multi-pass membrane protein</topology>
    </subcellularLocation>
</comment>
<keyword evidence="2 5" id="KW-0812">Transmembrane</keyword>
<keyword evidence="3 5" id="KW-1133">Transmembrane helix</keyword>
<feature type="transmembrane region" description="Helical" evidence="5">
    <location>
        <begin position="332"/>
        <end position="355"/>
    </location>
</feature>
<feature type="transmembrane region" description="Helical" evidence="5">
    <location>
        <begin position="275"/>
        <end position="293"/>
    </location>
</feature>
<feature type="domain" description="Major facilitator superfamily (MFS) profile" evidence="6">
    <location>
        <begin position="3"/>
        <end position="387"/>
    </location>
</feature>
<evidence type="ECO:0000256" key="3">
    <source>
        <dbReference type="ARBA" id="ARBA00022989"/>
    </source>
</evidence>
<dbReference type="InterPro" id="IPR020846">
    <property type="entry name" value="MFS_dom"/>
</dbReference>
<feature type="transmembrane region" description="Helical" evidence="5">
    <location>
        <begin position="246"/>
        <end position="268"/>
    </location>
</feature>
<keyword evidence="8" id="KW-1185">Reference proteome</keyword>
<protein>
    <submittedName>
        <fullName evidence="7">Na+/melibiose symporter</fullName>
    </submittedName>
</protein>
<feature type="transmembrane region" description="Helical" evidence="5">
    <location>
        <begin position="42"/>
        <end position="62"/>
    </location>
</feature>
<dbReference type="GO" id="GO:0005886">
    <property type="term" value="C:plasma membrane"/>
    <property type="evidence" value="ECO:0007669"/>
    <property type="project" value="UniProtKB-SubCell"/>
</dbReference>
<evidence type="ECO:0000313" key="8">
    <source>
        <dbReference type="Proteomes" id="UP000199503"/>
    </source>
</evidence>
<keyword evidence="4 5" id="KW-0472">Membrane</keyword>
<dbReference type="PRINTS" id="PR01035">
    <property type="entry name" value="TCRTETA"/>
</dbReference>
<dbReference type="PROSITE" id="PS50850">
    <property type="entry name" value="MFS"/>
    <property type="match status" value="1"/>
</dbReference>
<reference evidence="8" key="1">
    <citation type="submission" date="2016-10" db="EMBL/GenBank/DDBJ databases">
        <authorList>
            <person name="Varghese N."/>
            <person name="Submissions S."/>
        </authorList>
    </citation>
    <scope>NUCLEOTIDE SEQUENCE [LARGE SCALE GENOMIC DNA]</scope>
    <source>
        <strain evidence="8">DSM 44437</strain>
    </source>
</reference>
<evidence type="ECO:0000313" key="7">
    <source>
        <dbReference type="EMBL" id="SEQ90147.1"/>
    </source>
</evidence>
<evidence type="ECO:0000256" key="5">
    <source>
        <dbReference type="SAM" id="Phobius"/>
    </source>
</evidence>
<accession>A0A1H9JTM8</accession>
<dbReference type="Proteomes" id="UP000199503">
    <property type="component" value="Unassembled WGS sequence"/>
</dbReference>
<evidence type="ECO:0000259" key="6">
    <source>
        <dbReference type="PROSITE" id="PS50850"/>
    </source>
</evidence>
<feature type="transmembrane region" description="Helical" evidence="5">
    <location>
        <begin position="361"/>
        <end position="384"/>
    </location>
</feature>
<dbReference type="PANTHER" id="PTHR23546:SF1">
    <property type="entry name" value="MEMBRANE PROTEIN"/>
    <property type="match status" value="1"/>
</dbReference>
<dbReference type="Pfam" id="PF07690">
    <property type="entry name" value="MFS_1"/>
    <property type="match status" value="1"/>
</dbReference>
<dbReference type="InterPro" id="IPR001958">
    <property type="entry name" value="Tet-R_TetA/multi-R_MdtG-like"/>
</dbReference>
<dbReference type="InterPro" id="IPR011701">
    <property type="entry name" value="MFS"/>
</dbReference>
<feature type="transmembrane region" description="Helical" evidence="5">
    <location>
        <begin position="173"/>
        <end position="191"/>
    </location>
</feature>
<feature type="transmembrane region" description="Helical" evidence="5">
    <location>
        <begin position="299"/>
        <end position="320"/>
    </location>
</feature>
<dbReference type="RefSeq" id="WP_177229742.1">
    <property type="nucleotide sequence ID" value="NZ_FOFV01000005.1"/>
</dbReference>
<dbReference type="SUPFAM" id="SSF103473">
    <property type="entry name" value="MFS general substrate transporter"/>
    <property type="match status" value="1"/>
</dbReference>
<proteinExistence type="predicted"/>
<evidence type="ECO:0000256" key="2">
    <source>
        <dbReference type="ARBA" id="ARBA00022692"/>
    </source>
</evidence>
<organism evidence="7 8">
    <name type="scientific">Lentzea albida</name>
    <dbReference type="NCBI Taxonomy" id="65499"/>
    <lineage>
        <taxon>Bacteria</taxon>
        <taxon>Bacillati</taxon>
        <taxon>Actinomycetota</taxon>
        <taxon>Actinomycetes</taxon>
        <taxon>Pseudonocardiales</taxon>
        <taxon>Pseudonocardiaceae</taxon>
        <taxon>Lentzea</taxon>
    </lineage>
</organism>
<dbReference type="Gene3D" id="1.20.1250.20">
    <property type="entry name" value="MFS general substrate transporter like domains"/>
    <property type="match status" value="1"/>
</dbReference>
<dbReference type="PANTHER" id="PTHR23546">
    <property type="entry name" value="TRANSPORT PROTEIN"/>
    <property type="match status" value="1"/>
</dbReference>
<feature type="transmembrane region" description="Helical" evidence="5">
    <location>
        <begin position="212"/>
        <end position="234"/>
    </location>
</feature>
<dbReference type="EMBL" id="FOFV01000005">
    <property type="protein sequence ID" value="SEQ90147.1"/>
    <property type="molecule type" value="Genomic_DNA"/>
</dbReference>
<sequence>MPRSLPPVLAAVLVAYSVHQVLSALSAPVVSVLSLTTSQLGLVLSIASVTIAVASPVWGVLVDAVGVRPVLLVGLGLCVVGSAGFAVAVTSGADETLTGDVAFAFVLVFRSVLFSAGLASVLVGALAVAGLSTSGETERTRAVGFVGAAQGVAVLLGPVLGGALTVASLALPLYVAPVLALLAAFVVFSALKPPTVTQEQVRFRPAEVVPAFGAGFFLYLSLAVVQAVVVYLAADRLDTRVGPGSIESLLFASGIGFLVAQGLLVPLLKWSPARLLLVGGPLALAGYALMAFAPSTALMALAFLVVSLGVGLAVTGFGAAASLGVGSRRQGLVAGLVTAVSGLAFLGGPVLSAVLHEVEPLAPVLLAGAAALVATGLAVVPALVRSETSLPN</sequence>
<evidence type="ECO:0000256" key="4">
    <source>
        <dbReference type="ARBA" id="ARBA00023136"/>
    </source>
</evidence>
<name>A0A1H9JTM8_9PSEU</name>
<gene>
    <name evidence="7" type="ORF">SAMN04488000_10525</name>
</gene>
<dbReference type="AlphaFoldDB" id="A0A1H9JTM8"/>
<dbReference type="InterPro" id="IPR036259">
    <property type="entry name" value="MFS_trans_sf"/>
</dbReference>
<dbReference type="STRING" id="65499.SAMN04488000_10525"/>